<dbReference type="InterPro" id="IPR002372">
    <property type="entry name" value="PQQ_rpt_dom"/>
</dbReference>
<dbReference type="AlphaFoldDB" id="A0A4P2QBV7"/>
<keyword evidence="2" id="KW-0732">Signal</keyword>
<gene>
    <name evidence="4" type="ORF">SOCEGT47_076880</name>
</gene>
<sequence length="491" mass="49142">MRSPRSPRASARVRALLVASAGALATLGAACGGGQTQGEAFDPRWKDDGGAGITAFAQRLAAQQLAGRPIPLGADVAVGVAGDGARRLVGVPLDGGPAWTFAHPLDARPAVAGSVVVGLGQGELFALDARTGRPLWTRNAGGRLRGAGDDGETTVVSLVSTTGSTSVVLAIGHDGMVQRQIEDEAAIGVPAVVGRHALLPWHGRYVTVFDLQTGGEVARGVFQAPVSHAFLSGGAIFFGGASAATRLDGAIGLGAAGRASTVALPDRGLPGAPVWMADGTDVLPPVASASDRARLYARPRARGAAGVEGGRFAATYLRIAAGFDARSGALAWVHAADADLLGGAAYAGGFALCDARGEVTLLDAQRGTVARRASLGQPVAACVVQADGLTAAELPGAPAGAPPGGEPSASRAGRLAAQIERAVTLPQPELLPMQRLLLRELAALPGEGATRALSDLASDAATPPSLAEDAREALAARLDGGGDIPEATPSP</sequence>
<dbReference type="InterPro" id="IPR015943">
    <property type="entry name" value="WD40/YVTN_repeat-like_dom_sf"/>
</dbReference>
<accession>A0A4P2QBV7</accession>
<evidence type="ECO:0000256" key="1">
    <source>
        <dbReference type="SAM" id="MobiDB-lite"/>
    </source>
</evidence>
<protein>
    <recommendedName>
        <fullName evidence="3">Pyrrolo-quinoline quinone repeat domain-containing protein</fullName>
    </recommendedName>
</protein>
<feature type="domain" description="Pyrrolo-quinoline quinone repeat" evidence="3">
    <location>
        <begin position="93"/>
        <end position="219"/>
    </location>
</feature>
<evidence type="ECO:0000256" key="2">
    <source>
        <dbReference type="SAM" id="SignalP"/>
    </source>
</evidence>
<feature type="region of interest" description="Disordered" evidence="1">
    <location>
        <begin position="394"/>
        <end position="413"/>
    </location>
</feature>
<dbReference type="Pfam" id="PF13360">
    <property type="entry name" value="PQQ_2"/>
    <property type="match status" value="1"/>
</dbReference>
<evidence type="ECO:0000313" key="5">
    <source>
        <dbReference type="Proteomes" id="UP000295781"/>
    </source>
</evidence>
<proteinExistence type="predicted"/>
<evidence type="ECO:0000259" key="3">
    <source>
        <dbReference type="Pfam" id="PF13360"/>
    </source>
</evidence>
<dbReference type="InterPro" id="IPR011047">
    <property type="entry name" value="Quinoprotein_ADH-like_sf"/>
</dbReference>
<dbReference type="RefSeq" id="WP_129355174.1">
    <property type="nucleotide sequence ID" value="NZ_CP012670.1"/>
</dbReference>
<name>A0A4P2QBV7_SORCE</name>
<feature type="chain" id="PRO_5021008980" description="Pyrrolo-quinoline quinone repeat domain-containing protein" evidence="2">
    <location>
        <begin position="26"/>
        <end position="491"/>
    </location>
</feature>
<dbReference type="PROSITE" id="PS51257">
    <property type="entry name" value="PROKAR_LIPOPROTEIN"/>
    <property type="match status" value="1"/>
</dbReference>
<evidence type="ECO:0000313" key="4">
    <source>
        <dbReference type="EMBL" id="AUX27109.1"/>
    </source>
</evidence>
<reference evidence="4 5" key="1">
    <citation type="submission" date="2015-09" db="EMBL/GenBank/DDBJ databases">
        <title>Sorangium comparison.</title>
        <authorList>
            <person name="Zaburannyi N."/>
            <person name="Bunk B."/>
            <person name="Overmann J."/>
            <person name="Mueller R."/>
        </authorList>
    </citation>
    <scope>NUCLEOTIDE SEQUENCE [LARGE SCALE GENOMIC DNA]</scope>
    <source>
        <strain evidence="4 5">So ceGT47</strain>
    </source>
</reference>
<dbReference type="OrthoDB" id="5501620at2"/>
<dbReference type="SUPFAM" id="SSF50998">
    <property type="entry name" value="Quinoprotein alcohol dehydrogenase-like"/>
    <property type="match status" value="1"/>
</dbReference>
<dbReference type="EMBL" id="CP012670">
    <property type="protein sequence ID" value="AUX27109.1"/>
    <property type="molecule type" value="Genomic_DNA"/>
</dbReference>
<feature type="signal peptide" evidence="2">
    <location>
        <begin position="1"/>
        <end position="25"/>
    </location>
</feature>
<organism evidence="4 5">
    <name type="scientific">Sorangium cellulosum</name>
    <name type="common">Polyangium cellulosum</name>
    <dbReference type="NCBI Taxonomy" id="56"/>
    <lineage>
        <taxon>Bacteria</taxon>
        <taxon>Pseudomonadati</taxon>
        <taxon>Myxococcota</taxon>
        <taxon>Polyangia</taxon>
        <taxon>Polyangiales</taxon>
        <taxon>Polyangiaceae</taxon>
        <taxon>Sorangium</taxon>
    </lineage>
</organism>
<dbReference type="Gene3D" id="2.130.10.10">
    <property type="entry name" value="YVTN repeat-like/Quinoprotein amine dehydrogenase"/>
    <property type="match status" value="1"/>
</dbReference>
<dbReference type="Proteomes" id="UP000295781">
    <property type="component" value="Chromosome"/>
</dbReference>